<name>A0A7K0EKB4_9BACT</name>
<evidence type="ECO:0000313" key="2">
    <source>
        <dbReference type="EMBL" id="MRS61971.1"/>
    </source>
</evidence>
<comment type="caution">
    <text evidence="2">The sequence shown here is derived from an EMBL/GenBank/DDBJ whole genome shotgun (WGS) entry which is preliminary data.</text>
</comment>
<evidence type="ECO:0000256" key="1">
    <source>
        <dbReference type="SAM" id="MobiDB-lite"/>
    </source>
</evidence>
<dbReference type="EMBL" id="WJXZ01000006">
    <property type="protein sequence ID" value="MRS61971.1"/>
    <property type="molecule type" value="Genomic_DNA"/>
</dbReference>
<organism evidence="2 3">
    <name type="scientific">Larkinella terrae</name>
    <dbReference type="NCBI Taxonomy" id="2025311"/>
    <lineage>
        <taxon>Bacteria</taxon>
        <taxon>Pseudomonadati</taxon>
        <taxon>Bacteroidota</taxon>
        <taxon>Cytophagia</taxon>
        <taxon>Cytophagales</taxon>
        <taxon>Spirosomataceae</taxon>
        <taxon>Larkinella</taxon>
    </lineage>
</organism>
<dbReference type="AlphaFoldDB" id="A0A7K0EKB4"/>
<keyword evidence="3" id="KW-1185">Reference proteome</keyword>
<evidence type="ECO:0000313" key="3">
    <source>
        <dbReference type="Proteomes" id="UP000441754"/>
    </source>
</evidence>
<protein>
    <submittedName>
        <fullName evidence="2">Uncharacterized protein</fullName>
    </submittedName>
</protein>
<dbReference type="RefSeq" id="WP_154175357.1">
    <property type="nucleotide sequence ID" value="NZ_WJXZ01000006.1"/>
</dbReference>
<feature type="region of interest" description="Disordered" evidence="1">
    <location>
        <begin position="1"/>
        <end position="38"/>
    </location>
</feature>
<dbReference type="Proteomes" id="UP000441754">
    <property type="component" value="Unassembled WGS sequence"/>
</dbReference>
<reference evidence="2 3" key="1">
    <citation type="journal article" date="2018" name="Antonie Van Leeuwenhoek">
        <title>Larkinella terrae sp. nov., isolated from soil on Jeju Island, South Korea.</title>
        <authorList>
            <person name="Ten L.N."/>
            <person name="Jeon J."/>
            <person name="Park S.J."/>
            <person name="Park S."/>
            <person name="Lee S.Y."/>
            <person name="Kim M.K."/>
            <person name="Jung H.Y."/>
        </authorList>
    </citation>
    <scope>NUCLEOTIDE SEQUENCE [LARGE SCALE GENOMIC DNA]</scope>
    <source>
        <strain evidence="2 3">KCTC 52001</strain>
    </source>
</reference>
<sequence length="86" mass="9125">MHIVHDAVSGRTTGGCSQICKRQNRQRMPGGSGGPTKRADFDRVTIVVLANGLSLVGDGFMRTAVVADTGISADGYWLVYQTAKAE</sequence>
<gene>
    <name evidence="2" type="ORF">GJJ30_11790</name>
</gene>
<proteinExistence type="predicted"/>
<accession>A0A7K0EKB4</accession>